<feature type="compositionally biased region" description="Polar residues" evidence="1">
    <location>
        <begin position="382"/>
        <end position="391"/>
    </location>
</feature>
<feature type="region of interest" description="Disordered" evidence="1">
    <location>
        <begin position="593"/>
        <end position="663"/>
    </location>
</feature>
<gene>
    <name evidence="2" type="ORF">OE88DRAFT_1643673</name>
</gene>
<sequence>MADEGGRKEACRKGGVPYGGQPPDDHLLARLANFSRWTHIPLYSVLAVAAVDVEHSVVQATAIASIVARAALRSVKSPIQSITPEFYQFQNSFEPIIVPWNAFCAVSIILILQRLATSELELPGSIHALDKSAWVVCVLQEVTFDLCAETITCVFVDGQREEWPIVGGTANRCVKALESVLNDVNSSAKENEKERSAGVEENQHHSRQSSTNTIKPTDGPVKHKKQRSLLMSLVASLVPHSAHHHAPSRDPPAPPAVVQAPPQLPLLPSQIPLSGKQLRRRARSTLTDTYRLFVLPELLSRLSPGGYYTWIMQSMIGRAQRRMRELAEERGLREMRTSDGQIGWTCGRQIVGGSEVEGEGDMFWDEDEEGPGDGESLETETDGSSVHTPTDSMHESLPSSPSSPVLPSPTSPKQQQDSYFPPPSLPIPSPGKRAHKRSYTSAGPHPPLSRLTHLLHLHMNVQQSITGEQDHVLSVLEIKSRRRAWSNGARVGILGALGHGASGLGLSMPVRSSPLARCVPVSAGEEWVSVWDDDDDDESWDEREIPSRPLSPTFGGSGKLEIVSRESDMACLFPVSEDDDEGRMEDVPLGEWVPRQHQGLPPAYSAQNPDAPEDHPFGADDGQGDMQARRSSSPPPPHVRRRTKSMRASLHPHPVPLDSLSSLSASISAPDPLDMLDHDRPVLHRLPQLSPDSLLCQPLSKKHPVIGDAEFTLAMDLPRKVKVRGAGGYDDHDWLSMRSSEALSRC</sequence>
<dbReference type="OrthoDB" id="3224257at2759"/>
<accession>A0A5C3N6N7</accession>
<evidence type="ECO:0000313" key="3">
    <source>
        <dbReference type="Proteomes" id="UP000305948"/>
    </source>
</evidence>
<name>A0A5C3N6N7_9AGAM</name>
<dbReference type="EMBL" id="ML213508">
    <property type="protein sequence ID" value="TFK52943.1"/>
    <property type="molecule type" value="Genomic_DNA"/>
</dbReference>
<feature type="compositionally biased region" description="Acidic residues" evidence="1">
    <location>
        <begin position="532"/>
        <end position="541"/>
    </location>
</feature>
<feature type="compositionally biased region" description="Pro residues" evidence="1">
    <location>
        <begin position="420"/>
        <end position="429"/>
    </location>
</feature>
<organism evidence="2 3">
    <name type="scientific">Heliocybe sulcata</name>
    <dbReference type="NCBI Taxonomy" id="5364"/>
    <lineage>
        <taxon>Eukaryota</taxon>
        <taxon>Fungi</taxon>
        <taxon>Dikarya</taxon>
        <taxon>Basidiomycota</taxon>
        <taxon>Agaricomycotina</taxon>
        <taxon>Agaricomycetes</taxon>
        <taxon>Gloeophyllales</taxon>
        <taxon>Gloeophyllaceae</taxon>
        <taxon>Heliocybe</taxon>
    </lineage>
</organism>
<dbReference type="Proteomes" id="UP000305948">
    <property type="component" value="Unassembled WGS sequence"/>
</dbReference>
<feature type="region of interest" description="Disordered" evidence="1">
    <location>
        <begin position="532"/>
        <end position="557"/>
    </location>
</feature>
<evidence type="ECO:0000256" key="1">
    <source>
        <dbReference type="SAM" id="MobiDB-lite"/>
    </source>
</evidence>
<dbReference type="AlphaFoldDB" id="A0A5C3N6N7"/>
<feature type="region of interest" description="Disordered" evidence="1">
    <location>
        <begin position="185"/>
        <end position="222"/>
    </location>
</feature>
<feature type="region of interest" description="Disordered" evidence="1">
    <location>
        <begin position="355"/>
        <end position="447"/>
    </location>
</feature>
<feature type="compositionally biased region" description="Basic and acidic residues" evidence="1">
    <location>
        <begin position="189"/>
        <end position="204"/>
    </location>
</feature>
<evidence type="ECO:0000313" key="2">
    <source>
        <dbReference type="EMBL" id="TFK52943.1"/>
    </source>
</evidence>
<keyword evidence="3" id="KW-1185">Reference proteome</keyword>
<feature type="region of interest" description="Disordered" evidence="1">
    <location>
        <begin position="240"/>
        <end position="263"/>
    </location>
</feature>
<protein>
    <submittedName>
        <fullName evidence="2">Uncharacterized protein</fullName>
    </submittedName>
</protein>
<reference evidence="2 3" key="1">
    <citation type="journal article" date="2019" name="Nat. Ecol. Evol.">
        <title>Megaphylogeny resolves global patterns of mushroom evolution.</title>
        <authorList>
            <person name="Varga T."/>
            <person name="Krizsan K."/>
            <person name="Foldi C."/>
            <person name="Dima B."/>
            <person name="Sanchez-Garcia M."/>
            <person name="Sanchez-Ramirez S."/>
            <person name="Szollosi G.J."/>
            <person name="Szarkandi J.G."/>
            <person name="Papp V."/>
            <person name="Albert L."/>
            <person name="Andreopoulos W."/>
            <person name="Angelini C."/>
            <person name="Antonin V."/>
            <person name="Barry K.W."/>
            <person name="Bougher N.L."/>
            <person name="Buchanan P."/>
            <person name="Buyck B."/>
            <person name="Bense V."/>
            <person name="Catcheside P."/>
            <person name="Chovatia M."/>
            <person name="Cooper J."/>
            <person name="Damon W."/>
            <person name="Desjardin D."/>
            <person name="Finy P."/>
            <person name="Geml J."/>
            <person name="Haridas S."/>
            <person name="Hughes K."/>
            <person name="Justo A."/>
            <person name="Karasinski D."/>
            <person name="Kautmanova I."/>
            <person name="Kiss B."/>
            <person name="Kocsube S."/>
            <person name="Kotiranta H."/>
            <person name="LaButti K.M."/>
            <person name="Lechner B.E."/>
            <person name="Liimatainen K."/>
            <person name="Lipzen A."/>
            <person name="Lukacs Z."/>
            <person name="Mihaltcheva S."/>
            <person name="Morgado L.N."/>
            <person name="Niskanen T."/>
            <person name="Noordeloos M.E."/>
            <person name="Ohm R.A."/>
            <person name="Ortiz-Santana B."/>
            <person name="Ovrebo C."/>
            <person name="Racz N."/>
            <person name="Riley R."/>
            <person name="Savchenko A."/>
            <person name="Shiryaev A."/>
            <person name="Soop K."/>
            <person name="Spirin V."/>
            <person name="Szebenyi C."/>
            <person name="Tomsovsky M."/>
            <person name="Tulloss R.E."/>
            <person name="Uehling J."/>
            <person name="Grigoriev I.V."/>
            <person name="Vagvolgyi C."/>
            <person name="Papp T."/>
            <person name="Martin F.M."/>
            <person name="Miettinen O."/>
            <person name="Hibbett D.S."/>
            <person name="Nagy L.G."/>
        </authorList>
    </citation>
    <scope>NUCLEOTIDE SEQUENCE [LARGE SCALE GENOMIC DNA]</scope>
    <source>
        <strain evidence="2 3">OMC1185</strain>
    </source>
</reference>
<feature type="compositionally biased region" description="Acidic residues" evidence="1">
    <location>
        <begin position="356"/>
        <end position="381"/>
    </location>
</feature>
<feature type="compositionally biased region" description="Low complexity" evidence="1">
    <location>
        <begin position="649"/>
        <end position="663"/>
    </location>
</feature>
<proteinExistence type="predicted"/>